<keyword evidence="3" id="KW-0732">Signal</keyword>
<dbReference type="PROSITE" id="PS00280">
    <property type="entry name" value="BPTI_KUNITZ_1"/>
    <property type="match status" value="1"/>
</dbReference>
<proteinExistence type="evidence at transcript level"/>
<dbReference type="AlphaFoldDB" id="A0A1E1X1Z6"/>
<feature type="chain" id="PRO_5009115898" description="BPTI/Kunitz inhibitor domain-containing protein" evidence="3">
    <location>
        <begin position="21"/>
        <end position="111"/>
    </location>
</feature>
<name>A0A1E1X1Z6_9ACAR</name>
<dbReference type="PROSITE" id="PS50279">
    <property type="entry name" value="BPTI_KUNITZ_2"/>
    <property type="match status" value="1"/>
</dbReference>
<dbReference type="InterPro" id="IPR050098">
    <property type="entry name" value="TFPI/VKTCI-like"/>
</dbReference>
<accession>A0A1E1X1Z6</accession>
<dbReference type="InterPro" id="IPR020901">
    <property type="entry name" value="Prtase_inh_Kunz-CS"/>
</dbReference>
<feature type="non-terminal residue" evidence="5">
    <location>
        <position position="111"/>
    </location>
</feature>
<dbReference type="PANTHER" id="PTHR10083">
    <property type="entry name" value="KUNITZ-TYPE PROTEASE INHIBITOR-RELATED"/>
    <property type="match status" value="1"/>
</dbReference>
<dbReference type="SMART" id="SM00131">
    <property type="entry name" value="KU"/>
    <property type="match status" value="1"/>
</dbReference>
<dbReference type="InterPro" id="IPR036880">
    <property type="entry name" value="Kunitz_BPTI_sf"/>
</dbReference>
<reference evidence="5" key="1">
    <citation type="journal article" date="2017" name="Front. Cell. Infect. Microbiol.">
        <title>The Distinct Transcriptional Response of the Midgut of Amblyomma sculptum and Amblyomma aureolatum Ticks to Rickettsia rickettsii Correlates to Their Differences in Susceptibility to Infection.</title>
        <authorList>
            <person name="Martins L.A."/>
            <person name="Galletti M.F.B.M."/>
            <person name="Ribeiro J.M."/>
            <person name="Fujita A."/>
            <person name="Costa F.B."/>
            <person name="Labruna M.B."/>
            <person name="Daffre S."/>
            <person name="Fogaca A.C."/>
        </authorList>
    </citation>
    <scope>NUCLEOTIDE SEQUENCE</scope>
</reference>
<keyword evidence="2" id="KW-0722">Serine protease inhibitor</keyword>
<dbReference type="PRINTS" id="PR00759">
    <property type="entry name" value="BASICPTASE"/>
</dbReference>
<dbReference type="Pfam" id="PF00014">
    <property type="entry name" value="Kunitz_BPTI"/>
    <property type="match status" value="1"/>
</dbReference>
<feature type="signal peptide" evidence="3">
    <location>
        <begin position="1"/>
        <end position="20"/>
    </location>
</feature>
<dbReference type="Gene3D" id="4.10.410.10">
    <property type="entry name" value="Pancreatic trypsin inhibitor Kunitz domain"/>
    <property type="match status" value="1"/>
</dbReference>
<protein>
    <recommendedName>
        <fullName evidence="4">BPTI/Kunitz inhibitor domain-containing protein</fullName>
    </recommendedName>
</protein>
<evidence type="ECO:0000256" key="1">
    <source>
        <dbReference type="ARBA" id="ARBA00022690"/>
    </source>
</evidence>
<keyword evidence="1" id="KW-0646">Protease inhibitor</keyword>
<dbReference type="SUPFAM" id="SSF57362">
    <property type="entry name" value="BPTI-like"/>
    <property type="match status" value="1"/>
</dbReference>
<organism evidence="5">
    <name type="scientific">Amblyomma aureolatum</name>
    <dbReference type="NCBI Taxonomy" id="187763"/>
    <lineage>
        <taxon>Eukaryota</taxon>
        <taxon>Metazoa</taxon>
        <taxon>Ecdysozoa</taxon>
        <taxon>Arthropoda</taxon>
        <taxon>Chelicerata</taxon>
        <taxon>Arachnida</taxon>
        <taxon>Acari</taxon>
        <taxon>Parasitiformes</taxon>
        <taxon>Ixodida</taxon>
        <taxon>Ixodoidea</taxon>
        <taxon>Ixodidae</taxon>
        <taxon>Amblyomminae</taxon>
        <taxon>Amblyomma</taxon>
    </lineage>
</organism>
<evidence type="ECO:0000313" key="5">
    <source>
        <dbReference type="EMBL" id="JAT93252.1"/>
    </source>
</evidence>
<evidence type="ECO:0000256" key="2">
    <source>
        <dbReference type="ARBA" id="ARBA00022900"/>
    </source>
</evidence>
<evidence type="ECO:0000256" key="3">
    <source>
        <dbReference type="SAM" id="SignalP"/>
    </source>
</evidence>
<dbReference type="GO" id="GO:0004867">
    <property type="term" value="F:serine-type endopeptidase inhibitor activity"/>
    <property type="evidence" value="ECO:0007669"/>
    <property type="project" value="UniProtKB-KW"/>
</dbReference>
<dbReference type="EMBL" id="GFAC01005936">
    <property type="protein sequence ID" value="JAT93252.1"/>
    <property type="molecule type" value="mRNA"/>
</dbReference>
<dbReference type="InterPro" id="IPR002223">
    <property type="entry name" value="Kunitz_BPTI"/>
</dbReference>
<dbReference type="FunFam" id="4.10.410.10:FF:000006">
    <property type="entry name" value="Serine peptidase inhibitor, Kunitz type 1"/>
    <property type="match status" value="1"/>
</dbReference>
<feature type="domain" description="BPTI/Kunitz inhibitor" evidence="4">
    <location>
        <begin position="29"/>
        <end position="79"/>
    </location>
</feature>
<sequence>MKFQAQGSLLVTACVVLVHATSYSTPHTCLKPKAPGLCRGFFPAWFYDPSSKTCKGFIYGGCGGNSNRFSSERKCQQHCLPGVPKKLVCSLRSSAAPCNSFDLSWSYDPRT</sequence>
<dbReference type="CDD" id="cd00109">
    <property type="entry name" value="Kunitz-type"/>
    <property type="match status" value="1"/>
</dbReference>
<evidence type="ECO:0000259" key="4">
    <source>
        <dbReference type="PROSITE" id="PS50279"/>
    </source>
</evidence>